<dbReference type="Pfam" id="PF05857">
    <property type="entry name" value="TraX"/>
    <property type="match status" value="1"/>
</dbReference>
<protein>
    <recommendedName>
        <fullName evidence="4">TraX protein</fullName>
    </recommendedName>
</protein>
<feature type="transmembrane region" description="Helical" evidence="1">
    <location>
        <begin position="70"/>
        <end position="92"/>
    </location>
</feature>
<accession>A0A9D0Z7A4</accession>
<name>A0A9D0Z7A4_9FIRM</name>
<keyword evidence="1" id="KW-0472">Membrane</keyword>
<evidence type="ECO:0000313" key="2">
    <source>
        <dbReference type="EMBL" id="HIQ69901.1"/>
    </source>
</evidence>
<feature type="transmembrane region" description="Helical" evidence="1">
    <location>
        <begin position="35"/>
        <end position="58"/>
    </location>
</feature>
<keyword evidence="1" id="KW-0812">Transmembrane</keyword>
<dbReference type="Proteomes" id="UP000886874">
    <property type="component" value="Unassembled WGS sequence"/>
</dbReference>
<feature type="transmembrane region" description="Helical" evidence="1">
    <location>
        <begin position="209"/>
        <end position="230"/>
    </location>
</feature>
<feature type="transmembrane region" description="Helical" evidence="1">
    <location>
        <begin position="236"/>
        <end position="260"/>
    </location>
</feature>
<reference evidence="2" key="2">
    <citation type="journal article" date="2021" name="PeerJ">
        <title>Extensive microbial diversity within the chicken gut microbiome revealed by metagenomics and culture.</title>
        <authorList>
            <person name="Gilroy R."/>
            <person name="Ravi A."/>
            <person name="Getino M."/>
            <person name="Pursley I."/>
            <person name="Horton D.L."/>
            <person name="Alikhan N.F."/>
            <person name="Baker D."/>
            <person name="Gharbi K."/>
            <person name="Hall N."/>
            <person name="Watson M."/>
            <person name="Adriaenssens E.M."/>
            <person name="Foster-Nyarko E."/>
            <person name="Jarju S."/>
            <person name="Secka A."/>
            <person name="Antonio M."/>
            <person name="Oren A."/>
            <person name="Chaudhuri R.R."/>
            <person name="La Ragione R."/>
            <person name="Hildebrand F."/>
            <person name="Pallen M.J."/>
        </authorList>
    </citation>
    <scope>NUCLEOTIDE SEQUENCE</scope>
    <source>
        <strain evidence="2">ChiSjej2B20-13462</strain>
    </source>
</reference>
<comment type="caution">
    <text evidence="2">The sequence shown here is derived from an EMBL/GenBank/DDBJ whole genome shotgun (WGS) entry which is preliminary data.</text>
</comment>
<feature type="transmembrane region" description="Helical" evidence="1">
    <location>
        <begin position="134"/>
        <end position="153"/>
    </location>
</feature>
<evidence type="ECO:0008006" key="4">
    <source>
        <dbReference type="Google" id="ProtNLM"/>
    </source>
</evidence>
<reference evidence="2" key="1">
    <citation type="submission" date="2020-10" db="EMBL/GenBank/DDBJ databases">
        <authorList>
            <person name="Gilroy R."/>
        </authorList>
    </citation>
    <scope>NUCLEOTIDE SEQUENCE</scope>
    <source>
        <strain evidence="2">ChiSjej2B20-13462</strain>
    </source>
</reference>
<sequence>MRQSFGLTAFQLKLIAVVAMTLDHVGAYCGDISWIAPYASPLRVIGRIAMPVFLFLFVQSLRHTHSRPRLLLRLYLAGLLVELWDVAGIFFLGDFLGCRETGNIFSTFLYVAILVELLEQLWRWLKTRDRRTGLWVLALAAMVVVPVWLNGWIEARLLGPAHALGIRYLLLLLGLTDAFFPSLLYAEYTPIFLGLGVLLYFAKTKGLQCGVFALFCLACIGMLFYCYGHVDFYLSVRYLTVIVNETQCWMVLALPLLLLYNGQRGRPVKWFFYWYYPLHRTALYTAQALLG</sequence>
<keyword evidence="1" id="KW-1133">Transmembrane helix</keyword>
<proteinExistence type="predicted"/>
<feature type="transmembrane region" description="Helical" evidence="1">
    <location>
        <begin position="104"/>
        <end position="122"/>
    </location>
</feature>
<dbReference type="EMBL" id="DVFN01000091">
    <property type="protein sequence ID" value="HIQ69901.1"/>
    <property type="molecule type" value="Genomic_DNA"/>
</dbReference>
<dbReference type="AlphaFoldDB" id="A0A9D0Z7A4"/>
<evidence type="ECO:0000256" key="1">
    <source>
        <dbReference type="SAM" id="Phobius"/>
    </source>
</evidence>
<dbReference type="InterPro" id="IPR008875">
    <property type="entry name" value="TraX"/>
</dbReference>
<evidence type="ECO:0000313" key="3">
    <source>
        <dbReference type="Proteomes" id="UP000886874"/>
    </source>
</evidence>
<gene>
    <name evidence="2" type="ORF">IAA67_06200</name>
</gene>
<feature type="transmembrane region" description="Helical" evidence="1">
    <location>
        <begin position="178"/>
        <end position="202"/>
    </location>
</feature>
<organism evidence="2 3">
    <name type="scientific">Candidatus Avoscillospira stercorigallinarum</name>
    <dbReference type="NCBI Taxonomy" id="2840708"/>
    <lineage>
        <taxon>Bacteria</taxon>
        <taxon>Bacillati</taxon>
        <taxon>Bacillota</taxon>
        <taxon>Clostridia</taxon>
        <taxon>Eubacteriales</taxon>
        <taxon>Oscillospiraceae</taxon>
        <taxon>Oscillospiraceae incertae sedis</taxon>
        <taxon>Candidatus Avoscillospira</taxon>
    </lineage>
</organism>